<keyword evidence="3" id="KW-1185">Reference proteome</keyword>
<name>A0A9E7NGY2_9CAUD</name>
<organism evidence="2 3">
    <name type="scientific">Gordonia Phage Sampson</name>
    <dbReference type="NCBI Taxonomy" id="2951393"/>
    <lineage>
        <taxon>Viruses</taxon>
        <taxon>Duplodnaviria</taxon>
        <taxon>Heunggongvirae</taxon>
        <taxon>Uroviricota</taxon>
        <taxon>Caudoviricetes</taxon>
        <taxon>Stackebrandtviridae</taxon>
        <taxon>Schenleyvirinae</taxon>
        <taxon>Zitchvirus</taxon>
        <taxon>Zitchvirus sampson</taxon>
    </lineage>
</organism>
<protein>
    <submittedName>
        <fullName evidence="2">Uncharacterized protein</fullName>
    </submittedName>
</protein>
<proteinExistence type="predicted"/>
<dbReference type="EMBL" id="ON456337">
    <property type="protein sequence ID" value="UTN91802.1"/>
    <property type="molecule type" value="Genomic_DNA"/>
</dbReference>
<gene>
    <name evidence="2" type="primary">64</name>
    <name evidence="2" type="ORF">SEA_SAMPSON_64</name>
</gene>
<reference evidence="2 3" key="1">
    <citation type="submission" date="2022-05" db="EMBL/GenBank/DDBJ databases">
        <authorList>
            <person name="McPherson G."/>
            <person name="Aboshahba S."/>
            <person name="Velasquez R.J."/>
            <person name="Khalil K.J."/>
            <person name="Slawienski A."/>
            <person name="Mohn C.E."/>
            <person name="McDevitt M.R."/>
            <person name="Ramamoorthy Y."/>
            <person name="Booton G."/>
            <person name="Daniels C.J."/>
            <person name="Ball S.L."/>
            <person name="Garlena R.A."/>
            <person name="Russell D.A."/>
            <person name="Jacobs-Sera D."/>
            <person name="Hatfull G.F."/>
        </authorList>
    </citation>
    <scope>NUCLEOTIDE SEQUENCE [LARGE SCALE GENOMIC DNA]</scope>
</reference>
<evidence type="ECO:0000256" key="1">
    <source>
        <dbReference type="SAM" id="MobiDB-lite"/>
    </source>
</evidence>
<feature type="region of interest" description="Disordered" evidence="1">
    <location>
        <begin position="1"/>
        <end position="22"/>
    </location>
</feature>
<evidence type="ECO:0000313" key="3">
    <source>
        <dbReference type="Proteomes" id="UP001058762"/>
    </source>
</evidence>
<dbReference type="Proteomes" id="UP001058762">
    <property type="component" value="Segment"/>
</dbReference>
<accession>A0A9E7NGY2</accession>
<evidence type="ECO:0000313" key="2">
    <source>
        <dbReference type="EMBL" id="UTN91802.1"/>
    </source>
</evidence>
<sequence length="163" mass="17520">MKCDHGSPTVRCPGSGHPVASTAAPAPYVRRRGYCPACGRQHAVTTHGHMYVHTTRQEHLPMTTPSNPYSQPAPIPGAYGAFPPFGRPPADPPAAPQASGGVGTILDGVRHLDYSEPEGRAYALDLAVRWTERDTAPTDPARIVEVAEMWRKYIEAGTVPEAK</sequence>